<dbReference type="PRINTS" id="PR00368">
    <property type="entry name" value="FADPNR"/>
</dbReference>
<comment type="cofactor">
    <cofactor evidence="1">
        <name>FAD</name>
        <dbReference type="ChEBI" id="CHEBI:57692"/>
    </cofactor>
</comment>
<evidence type="ECO:0000313" key="6">
    <source>
        <dbReference type="EMBL" id="OGY35576.1"/>
    </source>
</evidence>
<evidence type="ECO:0000256" key="3">
    <source>
        <dbReference type="ARBA" id="ARBA00022827"/>
    </source>
</evidence>
<sequence>MHWDVIVIGGGPAGMMAAGRAAARGARVLLLEKNESLGKKLLITGGGRCNVTNNQPDNKLFLKKLPESSKYLFTSFAQWNASSSLTFFHERDMDTKTENELREFPVSDSAQSVWDVLVEEMKKYNVAVQTSSPITGFKLDTEKHITGVQLKNGDILAASSYILATGGKSHPETGSTGDGFAWLSEIGHNVINTAPSLVPIALSDNWAKKLQGVSLQDVKMSATSQPFDTAQGKHETRTGKLLFTHFGISGPLALNISNAVRELLQYGEVTLVLDLLPAMNHKEIDIALQKIYLEQAKKRVKNISSDLLPASVLRAASKLAGIDIETNCTNVSKEQRKALVQLFKALPLHVSHLLGVNKAIITSGGVALDEVNFKTMQSKLFPNLYIVGDVLNINRPSGGYSLQLCWTTGFIAGNSVPLSLSSPT</sequence>
<gene>
    <name evidence="6" type="ORF">A3E36_00195</name>
</gene>
<dbReference type="Gene3D" id="3.50.50.60">
    <property type="entry name" value="FAD/NAD(P)-binding domain"/>
    <property type="match status" value="1"/>
</dbReference>
<dbReference type="NCBIfam" id="TIGR00275">
    <property type="entry name" value="aminoacetone oxidase family FAD-binding enzyme"/>
    <property type="match status" value="1"/>
</dbReference>
<dbReference type="PRINTS" id="PR00411">
    <property type="entry name" value="PNDRDTASEI"/>
</dbReference>
<dbReference type="Pfam" id="PF03486">
    <property type="entry name" value="HI0933_like"/>
    <property type="match status" value="1"/>
</dbReference>
<organism evidence="6 7">
    <name type="scientific">Candidatus Andersenbacteria bacterium RIFCSPHIGHO2_12_FULL_45_11b</name>
    <dbReference type="NCBI Taxonomy" id="1797282"/>
    <lineage>
        <taxon>Bacteria</taxon>
        <taxon>Candidatus Anderseniibacteriota</taxon>
    </lineage>
</organism>
<keyword evidence="2" id="KW-0285">Flavoprotein</keyword>
<dbReference type="InterPro" id="IPR036188">
    <property type="entry name" value="FAD/NAD-bd_sf"/>
</dbReference>
<keyword evidence="3" id="KW-0274">FAD</keyword>
<dbReference type="Gene3D" id="2.40.30.10">
    <property type="entry name" value="Translation factors"/>
    <property type="match status" value="1"/>
</dbReference>
<dbReference type="SUPFAM" id="SSF160996">
    <property type="entry name" value="HI0933 insert domain-like"/>
    <property type="match status" value="1"/>
</dbReference>
<dbReference type="EMBL" id="MHHS01000048">
    <property type="protein sequence ID" value="OGY35576.1"/>
    <property type="molecule type" value="Genomic_DNA"/>
</dbReference>
<evidence type="ECO:0008006" key="8">
    <source>
        <dbReference type="Google" id="ProtNLM"/>
    </source>
</evidence>
<protein>
    <recommendedName>
        <fullName evidence="8">Flavoprotein</fullName>
    </recommendedName>
</protein>
<dbReference type="InterPro" id="IPR055178">
    <property type="entry name" value="RsdA/BaiN/AoA(So)-like_dom"/>
</dbReference>
<dbReference type="InterPro" id="IPR023166">
    <property type="entry name" value="BaiN-like_dom_sf"/>
</dbReference>
<evidence type="ECO:0000313" key="7">
    <source>
        <dbReference type="Proteomes" id="UP000177941"/>
    </source>
</evidence>
<dbReference type="Gene3D" id="1.10.8.260">
    <property type="entry name" value="HI0933 insert domain-like"/>
    <property type="match status" value="1"/>
</dbReference>
<feature type="domain" description="RsdA/BaiN/AoA(So)-like insert" evidence="5">
    <location>
        <begin position="195"/>
        <end position="361"/>
    </location>
</feature>
<dbReference type="AlphaFoldDB" id="A0A1G1X6C8"/>
<evidence type="ECO:0000259" key="5">
    <source>
        <dbReference type="Pfam" id="PF22780"/>
    </source>
</evidence>
<evidence type="ECO:0000259" key="4">
    <source>
        <dbReference type="Pfam" id="PF03486"/>
    </source>
</evidence>
<dbReference type="InterPro" id="IPR057661">
    <property type="entry name" value="RsdA/BaiN/AoA(So)_Rossmann"/>
</dbReference>
<dbReference type="PANTHER" id="PTHR42887:SF2">
    <property type="entry name" value="OS12G0638800 PROTEIN"/>
    <property type="match status" value="1"/>
</dbReference>
<evidence type="ECO:0000256" key="2">
    <source>
        <dbReference type="ARBA" id="ARBA00022630"/>
    </source>
</evidence>
<evidence type="ECO:0000256" key="1">
    <source>
        <dbReference type="ARBA" id="ARBA00001974"/>
    </source>
</evidence>
<accession>A0A1G1X6C8</accession>
<dbReference type="SUPFAM" id="SSF51905">
    <property type="entry name" value="FAD/NAD(P)-binding domain"/>
    <property type="match status" value="1"/>
</dbReference>
<dbReference type="Proteomes" id="UP000177941">
    <property type="component" value="Unassembled WGS sequence"/>
</dbReference>
<dbReference type="Pfam" id="PF22780">
    <property type="entry name" value="HI0933_like_1st"/>
    <property type="match status" value="1"/>
</dbReference>
<name>A0A1G1X6C8_9BACT</name>
<comment type="caution">
    <text evidence="6">The sequence shown here is derived from an EMBL/GenBank/DDBJ whole genome shotgun (WGS) entry which is preliminary data.</text>
</comment>
<reference evidence="6 7" key="1">
    <citation type="journal article" date="2016" name="Nat. Commun.">
        <title>Thousands of microbial genomes shed light on interconnected biogeochemical processes in an aquifer system.</title>
        <authorList>
            <person name="Anantharaman K."/>
            <person name="Brown C.T."/>
            <person name="Hug L.A."/>
            <person name="Sharon I."/>
            <person name="Castelle C.J."/>
            <person name="Probst A.J."/>
            <person name="Thomas B.C."/>
            <person name="Singh A."/>
            <person name="Wilkins M.J."/>
            <person name="Karaoz U."/>
            <person name="Brodie E.L."/>
            <person name="Williams K.H."/>
            <person name="Hubbard S.S."/>
            <person name="Banfield J.F."/>
        </authorList>
    </citation>
    <scope>NUCLEOTIDE SEQUENCE [LARGE SCALE GENOMIC DNA]</scope>
</reference>
<feature type="domain" description="RsdA/BaiN/AoA(So)-like Rossmann fold-like" evidence="4">
    <location>
        <begin position="4"/>
        <end position="414"/>
    </location>
</feature>
<proteinExistence type="predicted"/>
<dbReference type="InterPro" id="IPR004792">
    <property type="entry name" value="BaiN-like"/>
</dbReference>
<dbReference type="PANTHER" id="PTHR42887">
    <property type="entry name" value="OS12G0638800 PROTEIN"/>
    <property type="match status" value="1"/>
</dbReference>